<sequence>MPWTWDSPSPAESMEHMDDKILQKINESYVQSLMKMMSSKVLKELRAENETIQQHLGALTSDVHLLASQLASRKEDKSWHHEAKLEALREELHLGAAREKELVAELGQLKRLVEGRHEDLLAHHRHLDKDLRTALRELRSDASEVQRDSLNSLQDVRSSLRDLRSDLEEQREALKSLQETDFLKQLGDARQALADLQEERQWHEDAMKQLRDSHQDQQMRRQADSADLDQRVEGFRQMLESTLPNDELEKRHQVLTQHMEQLMAQLEKNRRKDKEELKEKFDQLQQHSEGRMEECLDRARLLDQDILDKLNPELLNIKDHEQRLSESVNQLMDRIPGLAIGEMQVQEECQIFRSDIGKLSEEILRIDESLRHIMPWVDWLRDNQPAMDSLQTYVEERLAALLPTHHVEEFQILATRLGRWEEQQRCANELHNSWGKLAEDFKAQSRRLLGFEVQQRKYLQQCEDFRAWRQELDAVRVRLKRIEVNQVQEQKNQKVWQENFSKCRKACEDIYAKCHQEMERRSQQSSEEHRYMKDCEDQYSKWRESAVAWQQQQMRRLGQ</sequence>
<name>A0ABP0JFR0_9DINO</name>
<evidence type="ECO:0000256" key="1">
    <source>
        <dbReference type="SAM" id="Coils"/>
    </source>
</evidence>
<evidence type="ECO:0000313" key="3">
    <source>
        <dbReference type="Proteomes" id="UP001642484"/>
    </source>
</evidence>
<comment type="caution">
    <text evidence="2">The sequence shown here is derived from an EMBL/GenBank/DDBJ whole genome shotgun (WGS) entry which is preliminary data.</text>
</comment>
<proteinExistence type="predicted"/>
<feature type="coiled-coil region" evidence="1">
    <location>
        <begin position="150"/>
        <end position="213"/>
    </location>
</feature>
<gene>
    <name evidence="2" type="ORF">CCMP2556_LOCUS11092</name>
</gene>
<organism evidence="2 3">
    <name type="scientific">Durusdinium trenchii</name>
    <dbReference type="NCBI Taxonomy" id="1381693"/>
    <lineage>
        <taxon>Eukaryota</taxon>
        <taxon>Sar</taxon>
        <taxon>Alveolata</taxon>
        <taxon>Dinophyceae</taxon>
        <taxon>Suessiales</taxon>
        <taxon>Symbiodiniaceae</taxon>
        <taxon>Durusdinium</taxon>
    </lineage>
</organism>
<dbReference type="Proteomes" id="UP001642484">
    <property type="component" value="Unassembled WGS sequence"/>
</dbReference>
<protein>
    <submittedName>
        <fullName evidence="2">Uncharacterized protein</fullName>
    </submittedName>
</protein>
<feature type="coiled-coil region" evidence="1">
    <location>
        <begin position="245"/>
        <end position="294"/>
    </location>
</feature>
<reference evidence="2 3" key="1">
    <citation type="submission" date="2024-02" db="EMBL/GenBank/DDBJ databases">
        <authorList>
            <person name="Chen Y."/>
            <person name="Shah S."/>
            <person name="Dougan E. K."/>
            <person name="Thang M."/>
            <person name="Chan C."/>
        </authorList>
    </citation>
    <scope>NUCLEOTIDE SEQUENCE [LARGE SCALE GENOMIC DNA]</scope>
</reference>
<keyword evidence="1" id="KW-0175">Coiled coil</keyword>
<dbReference type="EMBL" id="CAXAMN010005247">
    <property type="protein sequence ID" value="CAK9013027.1"/>
    <property type="molecule type" value="Genomic_DNA"/>
</dbReference>
<accession>A0ABP0JFR0</accession>
<evidence type="ECO:0000313" key="2">
    <source>
        <dbReference type="EMBL" id="CAK9013027.1"/>
    </source>
</evidence>
<keyword evidence="3" id="KW-1185">Reference proteome</keyword>